<reference evidence="2 3" key="1">
    <citation type="submission" date="2017-05" db="EMBL/GenBank/DDBJ databases">
        <title>Vagococcus spp. assemblies.</title>
        <authorList>
            <person name="Gulvik C.A."/>
        </authorList>
    </citation>
    <scope>NUCLEOTIDE SEQUENCE [LARGE SCALE GENOMIC DNA]</scope>
    <source>
        <strain evidence="2 3">NCFB 2497</strain>
    </source>
</reference>
<comment type="caution">
    <text evidence="1">The sequence shown here is derived from an EMBL/GenBank/DDBJ whole genome shotgun (WGS) entry which is preliminary data.</text>
</comment>
<evidence type="ECO:0000313" key="4">
    <source>
        <dbReference type="Proteomes" id="UP000521358"/>
    </source>
</evidence>
<dbReference type="Pfam" id="PF13743">
    <property type="entry name" value="Thioredoxin_5"/>
    <property type="match status" value="1"/>
</dbReference>
<gene>
    <name evidence="2" type="ORF">CBF32_08855</name>
    <name evidence="1" type="ORF">HED35_01115</name>
</gene>
<dbReference type="Proteomes" id="UP000288197">
    <property type="component" value="Unassembled WGS sequence"/>
</dbReference>
<dbReference type="EMBL" id="NGJX01000008">
    <property type="protein sequence ID" value="RSU01243.1"/>
    <property type="molecule type" value="Genomic_DNA"/>
</dbReference>
<evidence type="ECO:0000313" key="1">
    <source>
        <dbReference type="EMBL" id="NKC66677.1"/>
    </source>
</evidence>
<dbReference type="RefSeq" id="WP_086341171.1">
    <property type="nucleotide sequence ID" value="NZ_CP081459.1"/>
</dbReference>
<evidence type="ECO:0000313" key="2">
    <source>
        <dbReference type="EMBL" id="RSU01243.1"/>
    </source>
</evidence>
<proteinExistence type="predicted"/>
<protein>
    <submittedName>
        <fullName evidence="1">DsbA family protein</fullName>
    </submittedName>
</protein>
<dbReference type="OrthoDB" id="2156137at2"/>
<name>A0A369AX17_9ENTE</name>
<organism evidence="1 4">
    <name type="scientific">Vagococcus fluvialis</name>
    <dbReference type="NCBI Taxonomy" id="2738"/>
    <lineage>
        <taxon>Bacteria</taxon>
        <taxon>Bacillati</taxon>
        <taxon>Bacillota</taxon>
        <taxon>Bacilli</taxon>
        <taxon>Lactobacillales</taxon>
        <taxon>Enterococcaceae</taxon>
        <taxon>Vagococcus</taxon>
    </lineage>
</organism>
<dbReference type="AlphaFoldDB" id="A0A369AX17"/>
<accession>A0A369AX17</accession>
<dbReference type="Proteomes" id="UP000521358">
    <property type="component" value="Unassembled WGS sequence"/>
</dbReference>
<sequence length="203" mass="23763">MIEIYLFVNPLDESSLKSEKKFLEIIKHEKEKIHFKVIPLLNPRVLQNYILRQNLPIHDLDNRNKLFNSIYSACLDYKAAQLQGKRLGREFLIELQTRVGCQKQTYSKYLVRSILNDLGADMSLFLNDRSSNLIIDFFKLDQQVANEMGIEDFSDAVIFNYNCERDFGVLIEADTPDDIIRDLFKTDCIEGRLSKNSDLFHLY</sequence>
<evidence type="ECO:0000313" key="3">
    <source>
        <dbReference type="Proteomes" id="UP000288197"/>
    </source>
</evidence>
<dbReference type="GeneID" id="63146780"/>
<dbReference type="EMBL" id="JAAVMB010000001">
    <property type="protein sequence ID" value="NKC66677.1"/>
    <property type="molecule type" value="Genomic_DNA"/>
</dbReference>
<reference evidence="1 4" key="2">
    <citation type="submission" date="2020-03" db="EMBL/GenBank/DDBJ databases">
        <title>Bacterial samples isolated from urine from healthy bovine heifers (Gyr breed).</title>
        <authorList>
            <person name="Giannattasio-Ferraz S."/>
            <person name="Maskeri L."/>
            <person name="Penido A."/>
            <person name="Barbosa-Stancioli E.F."/>
            <person name="Putonti C."/>
        </authorList>
    </citation>
    <scope>NUCLEOTIDE SEQUENCE [LARGE SCALE GENOMIC DNA]</scope>
    <source>
        <strain evidence="1 4">UFMG-H7</strain>
    </source>
</reference>
<keyword evidence="3" id="KW-1185">Reference proteome</keyword>